<name>A0ABY4B138_9BACT</name>
<reference evidence="1 2" key="1">
    <citation type="submission" date="2022-03" db="EMBL/GenBank/DDBJ databases">
        <title>Hymenobactersp. isolated from the air.</title>
        <authorList>
            <person name="Won M."/>
            <person name="Kwon S.-W."/>
        </authorList>
    </citation>
    <scope>NUCLEOTIDE SEQUENCE [LARGE SCALE GENOMIC DNA]</scope>
    <source>
        <strain evidence="1 2">KACC 22596</strain>
    </source>
</reference>
<evidence type="ECO:0000313" key="1">
    <source>
        <dbReference type="EMBL" id="UOE32847.1"/>
    </source>
</evidence>
<evidence type="ECO:0008006" key="3">
    <source>
        <dbReference type="Google" id="ProtNLM"/>
    </source>
</evidence>
<accession>A0ABY4B138</accession>
<dbReference type="EMBL" id="CP094534">
    <property type="protein sequence ID" value="UOE32847.1"/>
    <property type="molecule type" value="Genomic_DNA"/>
</dbReference>
<gene>
    <name evidence="1" type="ORF">MTP16_17135</name>
</gene>
<keyword evidence="2" id="KW-1185">Reference proteome</keyword>
<dbReference type="RefSeq" id="WP_243512125.1">
    <property type="nucleotide sequence ID" value="NZ_CP094534.1"/>
</dbReference>
<sequence>MITTPTDPLIVSVTIEPQLLSAAYNPIRVQITKYPYRVGDLFYVEVYALPSRNARMSGNSKAGAKLITTLTKNGDASGRCTFDLGNVLASQFSGYNAPEATTMVQKDDTSFIPYYYKIGYIVFDVFNNQVKTEVQESSVLFAVRAALPLHGVKTMMDYLYQFDSEPVDVLTNITNGLERHRNETTFLSFFFARHATATNPTLRIRADLNFHSGNAVGQAVYNVLVSEVAVSTGGVYVFNVKPDVLLAQPNYSLLRSYSVWLTYEDDDRAESAISFSRTFLVADNLLEPQEVTFLNRAGGWDSLQFTRNIREEMKTDVISYRNATAERVSGVSAKSNITIYSTWLPNKAHDWLRDLVLSPVVLLDGKYVKLQDTTHKYDSTEDVFSLELTVSPEYEQNSIRF</sequence>
<dbReference type="Proteomes" id="UP000831390">
    <property type="component" value="Chromosome"/>
</dbReference>
<evidence type="ECO:0000313" key="2">
    <source>
        <dbReference type="Proteomes" id="UP000831390"/>
    </source>
</evidence>
<organism evidence="1 2">
    <name type="scientific">Hymenobacter monticola</name>
    <dbReference type="NCBI Taxonomy" id="1705399"/>
    <lineage>
        <taxon>Bacteria</taxon>
        <taxon>Pseudomonadati</taxon>
        <taxon>Bacteroidota</taxon>
        <taxon>Cytophagia</taxon>
        <taxon>Cytophagales</taxon>
        <taxon>Hymenobacteraceae</taxon>
        <taxon>Hymenobacter</taxon>
    </lineage>
</organism>
<proteinExistence type="predicted"/>
<protein>
    <recommendedName>
        <fullName evidence="3">DUF4270 family protein</fullName>
    </recommendedName>
</protein>